<feature type="domain" description="GGDEF" evidence="3">
    <location>
        <begin position="429"/>
        <end position="580"/>
    </location>
</feature>
<proteinExistence type="predicted"/>
<dbReference type="NCBIfam" id="TIGR00254">
    <property type="entry name" value="GGDEF"/>
    <property type="match status" value="1"/>
</dbReference>
<name>A0A377ST67_9NEIS</name>
<dbReference type="InterPro" id="IPR046342">
    <property type="entry name" value="CBS_dom_sf"/>
</dbReference>
<dbReference type="Gene3D" id="3.10.580.10">
    <property type="entry name" value="CBS-domain"/>
    <property type="match status" value="1"/>
</dbReference>
<protein>
    <submittedName>
        <fullName evidence="5">Bacteriophytochrome cph2</fullName>
    </submittedName>
    <submittedName>
        <fullName evidence="6">Diguanylate cyclase (GGDEF)-like protein</fullName>
    </submittedName>
</protein>
<dbReference type="PANTHER" id="PTHR33121:SF76">
    <property type="entry name" value="SIGNALING PROTEIN"/>
    <property type="match status" value="1"/>
</dbReference>
<feature type="domain" description="CBS" evidence="4">
    <location>
        <begin position="273"/>
        <end position="331"/>
    </location>
</feature>
<dbReference type="SMART" id="SM00052">
    <property type="entry name" value="EAL"/>
    <property type="match status" value="1"/>
</dbReference>
<organism evidence="5 7">
    <name type="scientific">Iodobacter fluviatilis</name>
    <dbReference type="NCBI Taxonomy" id="537"/>
    <lineage>
        <taxon>Bacteria</taxon>
        <taxon>Pseudomonadati</taxon>
        <taxon>Pseudomonadota</taxon>
        <taxon>Betaproteobacteria</taxon>
        <taxon>Neisseriales</taxon>
        <taxon>Chitinibacteraceae</taxon>
        <taxon>Iodobacter</taxon>
    </lineage>
</organism>
<evidence type="ECO:0000313" key="8">
    <source>
        <dbReference type="Proteomes" id="UP000295794"/>
    </source>
</evidence>
<keyword evidence="1" id="KW-0129">CBS domain</keyword>
<dbReference type="SUPFAM" id="SSF141868">
    <property type="entry name" value="EAL domain-like"/>
    <property type="match status" value="1"/>
</dbReference>
<accession>A0A377ST67</accession>
<dbReference type="OrthoDB" id="9813903at2"/>
<dbReference type="Pfam" id="PF00563">
    <property type="entry name" value="EAL"/>
    <property type="match status" value="1"/>
</dbReference>
<dbReference type="InterPro" id="IPR035919">
    <property type="entry name" value="EAL_sf"/>
</dbReference>
<dbReference type="InterPro" id="IPR029787">
    <property type="entry name" value="Nucleotide_cyclase"/>
</dbReference>
<evidence type="ECO:0000259" key="2">
    <source>
        <dbReference type="PROSITE" id="PS50883"/>
    </source>
</evidence>
<feature type="domain" description="EAL" evidence="2">
    <location>
        <begin position="7"/>
        <end position="257"/>
    </location>
</feature>
<dbReference type="InterPro" id="IPR050706">
    <property type="entry name" value="Cyclic-di-GMP_PDE-like"/>
</dbReference>
<dbReference type="PANTHER" id="PTHR33121">
    <property type="entry name" value="CYCLIC DI-GMP PHOSPHODIESTERASE PDEF"/>
    <property type="match status" value="1"/>
</dbReference>
<sequence length="590" mass="66146">MNESPCLESLKHELENIISQNQLTALFQPIASTRDGEIFGYEGLIRGPSASFLHSPINLFRVAEELGCLHALDFACRKAVIKAFVKEELSGRLFLNVIPSCLAEQDFKPGATLALLTDAGLTPQRVVIELTETQPTHDYNLLKEALLHYRNMGFKIALDDLGEGFSSLRLWSELKPEFVKIDKYFIQGLADDAQKRQFVRSIQHIALNTGTRVIAEGIESQADLHVVQKIGIGYVQGYFIARPNAHPPRQLNLNLQEKDHRPSGLKEQSAGQLLVEVPTVIPKQSGTEICRIFSKYPLVHALPVIDEGRPVGLLRRHEVIEFFGRPFANELYGNKPCKALMDCTPLIVEHSTSLQELSQLVTAADHRHLADGFIITGQGHYLGMGTGHDLMRAITELQIRAARHANPLTLLPGNVPIEEQIEILLTEQRNFTAAYIDLDHFKPYNDVYGYACGDRMIRMLGELLLSVADPQMDFVGHIGGDDFMILFRSEDWKQRCQNLLKEFELKVQSLFKPEHQLQNGYSSTDRRGELQHFPLSSLSIGVIEAHTGVYLTHHEVAAAATHAKHLAKSKMGNSLFVEQRRLAHQEAQLA</sequence>
<dbReference type="InterPro" id="IPR001633">
    <property type="entry name" value="EAL_dom"/>
</dbReference>
<dbReference type="EMBL" id="SMBT01000008">
    <property type="protein sequence ID" value="TCU85084.1"/>
    <property type="molecule type" value="Genomic_DNA"/>
</dbReference>
<evidence type="ECO:0000313" key="7">
    <source>
        <dbReference type="Proteomes" id="UP000255108"/>
    </source>
</evidence>
<dbReference type="CDD" id="cd04598">
    <property type="entry name" value="CBS_pair_GGDEF_EAL"/>
    <property type="match status" value="1"/>
</dbReference>
<dbReference type="Pfam" id="PF00990">
    <property type="entry name" value="GGDEF"/>
    <property type="match status" value="1"/>
</dbReference>
<evidence type="ECO:0000313" key="6">
    <source>
        <dbReference type="EMBL" id="TCU85084.1"/>
    </source>
</evidence>
<dbReference type="PROSITE" id="PS50887">
    <property type="entry name" value="GGDEF"/>
    <property type="match status" value="1"/>
</dbReference>
<dbReference type="CDD" id="cd01949">
    <property type="entry name" value="GGDEF"/>
    <property type="match status" value="1"/>
</dbReference>
<dbReference type="Proteomes" id="UP000255108">
    <property type="component" value="Unassembled WGS sequence"/>
</dbReference>
<dbReference type="InterPro" id="IPR000644">
    <property type="entry name" value="CBS_dom"/>
</dbReference>
<dbReference type="Proteomes" id="UP000295794">
    <property type="component" value="Unassembled WGS sequence"/>
</dbReference>
<dbReference type="AlphaFoldDB" id="A0A377ST67"/>
<reference evidence="6 8" key="2">
    <citation type="submission" date="2019-03" db="EMBL/GenBank/DDBJ databases">
        <title>Genomic Encyclopedia of Type Strains, Phase IV (KMG-IV): sequencing the most valuable type-strain genomes for metagenomic binning, comparative biology and taxonomic classification.</title>
        <authorList>
            <person name="Goeker M."/>
        </authorList>
    </citation>
    <scope>NUCLEOTIDE SEQUENCE [LARGE SCALE GENOMIC DNA]</scope>
    <source>
        <strain evidence="6 8">DSM 3764</strain>
    </source>
</reference>
<dbReference type="Gene3D" id="3.30.70.270">
    <property type="match status" value="1"/>
</dbReference>
<dbReference type="Gene3D" id="3.20.20.450">
    <property type="entry name" value="EAL domain"/>
    <property type="match status" value="1"/>
</dbReference>
<dbReference type="SUPFAM" id="SSF54631">
    <property type="entry name" value="CBS-domain pair"/>
    <property type="match status" value="1"/>
</dbReference>
<evidence type="ECO:0000313" key="5">
    <source>
        <dbReference type="EMBL" id="STR45232.1"/>
    </source>
</evidence>
<gene>
    <name evidence="5" type="primary">cph2_11</name>
    <name evidence="6" type="ORF">EV682_108111</name>
    <name evidence="5" type="ORF">NCTC11159_03789</name>
</gene>
<dbReference type="SUPFAM" id="SSF55073">
    <property type="entry name" value="Nucleotide cyclase"/>
    <property type="match status" value="1"/>
</dbReference>
<dbReference type="CDD" id="cd01948">
    <property type="entry name" value="EAL"/>
    <property type="match status" value="1"/>
</dbReference>
<dbReference type="PROSITE" id="PS51371">
    <property type="entry name" value="CBS"/>
    <property type="match status" value="1"/>
</dbReference>
<dbReference type="PROSITE" id="PS50883">
    <property type="entry name" value="EAL"/>
    <property type="match status" value="1"/>
</dbReference>
<evidence type="ECO:0000259" key="4">
    <source>
        <dbReference type="PROSITE" id="PS51371"/>
    </source>
</evidence>
<dbReference type="InterPro" id="IPR000160">
    <property type="entry name" value="GGDEF_dom"/>
</dbReference>
<dbReference type="InterPro" id="IPR043128">
    <property type="entry name" value="Rev_trsase/Diguanyl_cyclase"/>
</dbReference>
<evidence type="ECO:0000256" key="1">
    <source>
        <dbReference type="PROSITE-ProRule" id="PRU00703"/>
    </source>
</evidence>
<dbReference type="Pfam" id="PF00571">
    <property type="entry name" value="CBS"/>
    <property type="match status" value="1"/>
</dbReference>
<reference evidence="5 7" key="1">
    <citation type="submission" date="2018-06" db="EMBL/GenBank/DDBJ databases">
        <authorList>
            <consortium name="Pathogen Informatics"/>
            <person name="Doyle S."/>
        </authorList>
    </citation>
    <scope>NUCLEOTIDE SEQUENCE [LARGE SCALE GENOMIC DNA]</scope>
    <source>
        <strain evidence="5 7">NCTC11159</strain>
    </source>
</reference>
<dbReference type="EMBL" id="UGHR01000004">
    <property type="protein sequence ID" value="STR45232.1"/>
    <property type="molecule type" value="Genomic_DNA"/>
</dbReference>
<evidence type="ECO:0000259" key="3">
    <source>
        <dbReference type="PROSITE" id="PS50887"/>
    </source>
</evidence>
<dbReference type="GO" id="GO:0071111">
    <property type="term" value="F:cyclic-guanylate-specific phosphodiesterase activity"/>
    <property type="evidence" value="ECO:0007669"/>
    <property type="project" value="InterPro"/>
</dbReference>
<dbReference type="RefSeq" id="WP_115229010.1">
    <property type="nucleotide sequence ID" value="NZ_CAWOLO010000008.1"/>
</dbReference>
<keyword evidence="8" id="KW-1185">Reference proteome</keyword>
<dbReference type="SMART" id="SM00267">
    <property type="entry name" value="GGDEF"/>
    <property type="match status" value="1"/>
</dbReference>